<keyword evidence="1" id="KW-1133">Transmembrane helix</keyword>
<dbReference type="RefSeq" id="WP_345336325.1">
    <property type="nucleotide sequence ID" value="NZ_BAABJZ010000094.1"/>
</dbReference>
<dbReference type="Pfam" id="PF07963">
    <property type="entry name" value="N_methyl"/>
    <property type="match status" value="1"/>
</dbReference>
<dbReference type="PROSITE" id="PS00409">
    <property type="entry name" value="PROKAR_NTER_METHYL"/>
    <property type="match status" value="1"/>
</dbReference>
<dbReference type="InterPro" id="IPR045584">
    <property type="entry name" value="Pilin-like"/>
</dbReference>
<dbReference type="EMBL" id="BAABJZ010000094">
    <property type="protein sequence ID" value="GAA4895320.1"/>
    <property type="molecule type" value="Genomic_DNA"/>
</dbReference>
<proteinExistence type="predicted"/>
<dbReference type="NCBIfam" id="TIGR02532">
    <property type="entry name" value="IV_pilin_GFxxxE"/>
    <property type="match status" value="1"/>
</dbReference>
<dbReference type="Gene3D" id="3.30.700.10">
    <property type="entry name" value="Glycoprotein, Type 4 Pilin"/>
    <property type="match status" value="1"/>
</dbReference>
<keyword evidence="1" id="KW-0472">Membrane</keyword>
<protein>
    <recommendedName>
        <fullName evidence="4">Prepilin-type N-terminal cleavage/methylation domain-containing protein</fullName>
    </recommendedName>
</protein>
<comment type="caution">
    <text evidence="2">The sequence shown here is derived from an EMBL/GenBank/DDBJ whole genome shotgun (WGS) entry which is preliminary data.</text>
</comment>
<keyword evidence="3" id="KW-1185">Reference proteome</keyword>
<sequence length="197" mass="21494">MNASRSQRNPRHATAGFTLIELVVVIILLAIVAVTALPRFINLKTDAQLAVMKGMKGALSGAHSQTALLIQLHPENLNSGGGQYTLENGQTIRVRGAIPDGRWNNTFANLVSFDATAQISQNLCDDDSLQWCVRQRGAAWFVNRGYASVAEGRGFVIFPNGYHVNQQRCYLYFLNPNDTAQPAESKSAVIGIDDSEC</sequence>
<evidence type="ECO:0000313" key="2">
    <source>
        <dbReference type="EMBL" id="GAA4895320.1"/>
    </source>
</evidence>
<dbReference type="Proteomes" id="UP001499988">
    <property type="component" value="Unassembled WGS sequence"/>
</dbReference>
<reference evidence="3" key="1">
    <citation type="journal article" date="2019" name="Int. J. Syst. Evol. Microbiol.">
        <title>The Global Catalogue of Microorganisms (GCM) 10K type strain sequencing project: providing services to taxonomists for standard genome sequencing and annotation.</title>
        <authorList>
            <consortium name="The Broad Institute Genomics Platform"/>
            <consortium name="The Broad Institute Genome Sequencing Center for Infectious Disease"/>
            <person name="Wu L."/>
            <person name="Ma J."/>
        </authorList>
    </citation>
    <scope>NUCLEOTIDE SEQUENCE [LARGE SCALE GENOMIC DNA]</scope>
    <source>
        <strain evidence="3">JCM 18401</strain>
    </source>
</reference>
<name>A0ABP9F8E0_9GAMM</name>
<dbReference type="InterPro" id="IPR012902">
    <property type="entry name" value="N_methyl_site"/>
</dbReference>
<evidence type="ECO:0000256" key="1">
    <source>
        <dbReference type="SAM" id="Phobius"/>
    </source>
</evidence>
<evidence type="ECO:0008006" key="4">
    <source>
        <dbReference type="Google" id="ProtNLM"/>
    </source>
</evidence>
<accession>A0ABP9F8E0</accession>
<evidence type="ECO:0000313" key="3">
    <source>
        <dbReference type="Proteomes" id="UP001499988"/>
    </source>
</evidence>
<dbReference type="SUPFAM" id="SSF54523">
    <property type="entry name" value="Pili subunits"/>
    <property type="match status" value="1"/>
</dbReference>
<feature type="transmembrane region" description="Helical" evidence="1">
    <location>
        <begin position="12"/>
        <end position="37"/>
    </location>
</feature>
<gene>
    <name evidence="2" type="ORF">GCM10023333_30680</name>
</gene>
<keyword evidence="1" id="KW-0812">Transmembrane</keyword>
<organism evidence="2 3">
    <name type="scientific">Ferrimonas pelagia</name>
    <dbReference type="NCBI Taxonomy" id="1177826"/>
    <lineage>
        <taxon>Bacteria</taxon>
        <taxon>Pseudomonadati</taxon>
        <taxon>Pseudomonadota</taxon>
        <taxon>Gammaproteobacteria</taxon>
        <taxon>Alteromonadales</taxon>
        <taxon>Ferrimonadaceae</taxon>
        <taxon>Ferrimonas</taxon>
    </lineage>
</organism>